<organism evidence="2 3">
    <name type="scientific">Mesocestoides corti</name>
    <name type="common">Flatworm</name>
    <dbReference type="NCBI Taxonomy" id="53468"/>
    <lineage>
        <taxon>Eukaryota</taxon>
        <taxon>Metazoa</taxon>
        <taxon>Spiralia</taxon>
        <taxon>Lophotrochozoa</taxon>
        <taxon>Platyhelminthes</taxon>
        <taxon>Cestoda</taxon>
        <taxon>Eucestoda</taxon>
        <taxon>Cyclophyllidea</taxon>
        <taxon>Mesocestoididae</taxon>
        <taxon>Mesocestoides</taxon>
    </lineage>
</organism>
<evidence type="ECO:0000313" key="4">
    <source>
        <dbReference type="WBParaSite" id="MCU_008679-RA"/>
    </source>
</evidence>
<dbReference type="WBParaSite" id="MCU_008679-RA">
    <property type="protein sequence ID" value="MCU_008679-RA"/>
    <property type="gene ID" value="MCU_008679"/>
</dbReference>
<gene>
    <name evidence="2" type="ORF">MCOS_LOCUS9387</name>
</gene>
<reference evidence="4" key="2">
    <citation type="submission" date="2019-11" db="UniProtKB">
        <authorList>
            <consortium name="WormBaseParasite"/>
        </authorList>
    </citation>
    <scope>IDENTIFICATION</scope>
</reference>
<evidence type="ECO:0000313" key="3">
    <source>
        <dbReference type="Proteomes" id="UP000267029"/>
    </source>
</evidence>
<reference evidence="2 3" key="1">
    <citation type="submission" date="2018-10" db="EMBL/GenBank/DDBJ databases">
        <authorList>
            <consortium name="Pathogen Informatics"/>
        </authorList>
    </citation>
    <scope>NUCLEOTIDE SEQUENCE [LARGE SCALE GENOMIC DNA]</scope>
</reference>
<name>A0A0R3UNK9_MESCO</name>
<keyword evidence="1" id="KW-0812">Transmembrane</keyword>
<dbReference type="AlphaFoldDB" id="A0A0R3UNK9"/>
<evidence type="ECO:0000313" key="2">
    <source>
        <dbReference type="EMBL" id="VDD83384.1"/>
    </source>
</evidence>
<feature type="transmembrane region" description="Helical" evidence="1">
    <location>
        <begin position="64"/>
        <end position="82"/>
    </location>
</feature>
<dbReference type="EMBL" id="UXSR01005709">
    <property type="protein sequence ID" value="VDD83384.1"/>
    <property type="molecule type" value="Genomic_DNA"/>
</dbReference>
<dbReference type="Proteomes" id="UP000267029">
    <property type="component" value="Unassembled WGS sequence"/>
</dbReference>
<keyword evidence="1" id="KW-1133">Transmembrane helix</keyword>
<sequence length="86" mass="9612">MTLNHVDSLLASVQDLVSSECSIADTSVHTPLSRTHEPSTLPLTLLPFSLLPIRQWKWRAFRQCSNTLLLLPLLLSLLALFAKCLD</sequence>
<accession>A0A0R3UNK9</accession>
<protein>
    <submittedName>
        <fullName evidence="2 4">Uncharacterized protein</fullName>
    </submittedName>
</protein>
<proteinExistence type="predicted"/>
<keyword evidence="3" id="KW-1185">Reference proteome</keyword>
<evidence type="ECO:0000256" key="1">
    <source>
        <dbReference type="SAM" id="Phobius"/>
    </source>
</evidence>
<keyword evidence="1" id="KW-0472">Membrane</keyword>